<name>A0A511W4H8_9BACI</name>
<keyword evidence="1" id="KW-0732">Signal</keyword>
<dbReference type="GO" id="GO:0043190">
    <property type="term" value="C:ATP-binding cassette (ABC) transporter complex"/>
    <property type="evidence" value="ECO:0007669"/>
    <property type="project" value="InterPro"/>
</dbReference>
<evidence type="ECO:0000259" key="2">
    <source>
        <dbReference type="Pfam" id="PF04069"/>
    </source>
</evidence>
<dbReference type="Gene3D" id="3.40.190.100">
    <property type="entry name" value="Glycine betaine-binding periplasmic protein, domain 2"/>
    <property type="match status" value="1"/>
</dbReference>
<proteinExistence type="predicted"/>
<reference evidence="3 4" key="1">
    <citation type="submission" date="2019-07" db="EMBL/GenBank/DDBJ databases">
        <title>Whole genome shotgun sequence of Alkalibacillus haloalkaliphilus NBRC 103110.</title>
        <authorList>
            <person name="Hosoyama A."/>
            <person name="Uohara A."/>
            <person name="Ohji S."/>
            <person name="Ichikawa N."/>
        </authorList>
    </citation>
    <scope>NUCLEOTIDE SEQUENCE [LARGE SCALE GENOMIC DNA]</scope>
    <source>
        <strain evidence="3 4">NBRC 103110</strain>
    </source>
</reference>
<dbReference type="Gene3D" id="3.40.190.10">
    <property type="entry name" value="Periplasmic binding protein-like II"/>
    <property type="match status" value="1"/>
</dbReference>
<accession>A0A511W4H8</accession>
<evidence type="ECO:0000313" key="3">
    <source>
        <dbReference type="EMBL" id="GEN45980.1"/>
    </source>
</evidence>
<dbReference type="InterPro" id="IPR007210">
    <property type="entry name" value="ABC_Gly_betaine_transp_sub-bd"/>
</dbReference>
<dbReference type="PROSITE" id="PS51257">
    <property type="entry name" value="PROKAR_LIPOPROTEIN"/>
    <property type="match status" value="1"/>
</dbReference>
<gene>
    <name evidence="3" type="ORF">AHA02nite_17560</name>
</gene>
<dbReference type="EMBL" id="BJYA01000012">
    <property type="protein sequence ID" value="GEN45980.1"/>
    <property type="molecule type" value="Genomic_DNA"/>
</dbReference>
<feature type="chain" id="PRO_5039649027" evidence="1">
    <location>
        <begin position="23"/>
        <end position="326"/>
    </location>
</feature>
<dbReference type="AlphaFoldDB" id="A0A511W4H8"/>
<keyword evidence="4" id="KW-1185">Reference proteome</keyword>
<sequence>MYKNKLNYAIAVLIVTMGLLTACNGQSSEGQEPIVFADAGWDSLIFHNEVASVILEAGYDYETSQITGSSTAVWAGISDGDIDVHMEVWKDNLEDIYSEGIENGDFQKVSLNFDDNYQGFYVPTYVIEGDEERGIDPVAPDLKYVEDLPEYKEVFQDPEEHSKGRIVGAISGWTVDEILHDAYLHYGLDDTFNYSRPGSEMAINSDLTNAYENGEPWIGYNYEPNWIMGQYDMTPIVEKEEGPLESIATQDIEIVVTSSLPDRAPEVTEFLSNYQTSSDITNEALSYIQNNDATPRDAAIKFLQENEELWTNWVPEDVVEKVQSEL</sequence>
<evidence type="ECO:0000313" key="4">
    <source>
        <dbReference type="Proteomes" id="UP000321440"/>
    </source>
</evidence>
<protein>
    <submittedName>
        <fullName evidence="3">Histidine ABC transporter substrate-binding protein</fullName>
    </submittedName>
</protein>
<feature type="signal peptide" evidence="1">
    <location>
        <begin position="1"/>
        <end position="22"/>
    </location>
</feature>
<evidence type="ECO:0000256" key="1">
    <source>
        <dbReference type="SAM" id="SignalP"/>
    </source>
</evidence>
<comment type="caution">
    <text evidence="3">The sequence shown here is derived from an EMBL/GenBank/DDBJ whole genome shotgun (WGS) entry which is preliminary data.</text>
</comment>
<dbReference type="SUPFAM" id="SSF53850">
    <property type="entry name" value="Periplasmic binding protein-like II"/>
    <property type="match status" value="1"/>
</dbReference>
<dbReference type="GO" id="GO:0022857">
    <property type="term" value="F:transmembrane transporter activity"/>
    <property type="evidence" value="ECO:0007669"/>
    <property type="project" value="InterPro"/>
</dbReference>
<organism evidence="3 4">
    <name type="scientific">Alkalibacillus haloalkaliphilus</name>
    <dbReference type="NCBI Taxonomy" id="94136"/>
    <lineage>
        <taxon>Bacteria</taxon>
        <taxon>Bacillati</taxon>
        <taxon>Bacillota</taxon>
        <taxon>Bacilli</taxon>
        <taxon>Bacillales</taxon>
        <taxon>Bacillaceae</taxon>
        <taxon>Alkalibacillus</taxon>
    </lineage>
</organism>
<dbReference type="Proteomes" id="UP000321440">
    <property type="component" value="Unassembled WGS sequence"/>
</dbReference>
<feature type="domain" description="ABC-type glycine betaine transport system substrate-binding" evidence="2">
    <location>
        <begin position="33"/>
        <end position="305"/>
    </location>
</feature>
<dbReference type="Pfam" id="PF04069">
    <property type="entry name" value="OpuAC"/>
    <property type="match status" value="1"/>
</dbReference>